<dbReference type="RefSeq" id="WP_146438215.1">
    <property type="nucleotide sequence ID" value="NZ_SJPL01000001.1"/>
</dbReference>
<dbReference type="InterPro" id="IPR034149">
    <property type="entry name" value="TOPRIM_TopoI"/>
</dbReference>
<dbReference type="PANTHER" id="PTHR42785:SF1">
    <property type="entry name" value="DNA TOPOISOMERASE"/>
    <property type="match status" value="1"/>
</dbReference>
<feature type="compositionally biased region" description="Basic residues" evidence="9">
    <location>
        <begin position="870"/>
        <end position="912"/>
    </location>
</feature>
<feature type="region of interest" description="Interaction with DNA" evidence="8">
    <location>
        <begin position="188"/>
        <end position="193"/>
    </location>
</feature>
<evidence type="ECO:0000313" key="13">
    <source>
        <dbReference type="Proteomes" id="UP000317238"/>
    </source>
</evidence>
<evidence type="ECO:0000256" key="4">
    <source>
        <dbReference type="ARBA" id="ARBA00022842"/>
    </source>
</evidence>
<dbReference type="InterPro" id="IPR003602">
    <property type="entry name" value="Topo_IA_DNA-bd_dom"/>
</dbReference>
<dbReference type="InterPro" id="IPR005733">
    <property type="entry name" value="TopoI_bac-type"/>
</dbReference>
<feature type="site" description="Interaction with DNA" evidence="8">
    <location>
        <position position="335"/>
    </location>
</feature>
<gene>
    <name evidence="8 12" type="primary">topA</name>
    <name evidence="12" type="ORF">Pan14r_04950</name>
</gene>
<dbReference type="InterPro" id="IPR025589">
    <property type="entry name" value="Toprim_C_rpt"/>
</dbReference>
<dbReference type="PANTHER" id="PTHR42785">
    <property type="entry name" value="DNA TOPOISOMERASE, TYPE IA, CORE"/>
    <property type="match status" value="1"/>
</dbReference>
<feature type="site" description="Interaction with DNA" evidence="8">
    <location>
        <position position="173"/>
    </location>
</feature>
<dbReference type="HAMAP" id="MF_00952">
    <property type="entry name" value="Topoisom_1_prok"/>
    <property type="match status" value="1"/>
</dbReference>
<dbReference type="InterPro" id="IPR023406">
    <property type="entry name" value="Topo_IA_AS"/>
</dbReference>
<keyword evidence="3" id="KW-0479">Metal-binding</keyword>
<feature type="site" description="Interaction with DNA" evidence="8">
    <location>
        <position position="164"/>
    </location>
</feature>
<dbReference type="CDD" id="cd00186">
    <property type="entry name" value="TOP1Ac"/>
    <property type="match status" value="1"/>
</dbReference>
<dbReference type="OrthoDB" id="9804262at2"/>
<dbReference type="SUPFAM" id="SSF56712">
    <property type="entry name" value="Prokaryotic type I DNA topoisomerase"/>
    <property type="match status" value="1"/>
</dbReference>
<dbReference type="GO" id="GO:0046872">
    <property type="term" value="F:metal ion binding"/>
    <property type="evidence" value="ECO:0007669"/>
    <property type="project" value="UniProtKB-KW"/>
</dbReference>
<comment type="catalytic activity">
    <reaction evidence="1 8">
        <text>ATP-independent breakage of single-stranded DNA, followed by passage and rejoining.</text>
        <dbReference type="EC" id="5.6.2.1"/>
    </reaction>
</comment>
<dbReference type="InterPro" id="IPR023405">
    <property type="entry name" value="Topo_IA_core_domain"/>
</dbReference>
<feature type="site" description="Interaction with DNA" evidence="8">
    <location>
        <position position="165"/>
    </location>
</feature>
<dbReference type="InterPro" id="IPR028612">
    <property type="entry name" value="Topoisom_1_IA"/>
</dbReference>
<dbReference type="SMART" id="SM00436">
    <property type="entry name" value="TOP1Bc"/>
    <property type="match status" value="1"/>
</dbReference>
<feature type="domain" description="Topo IA-type catalytic" evidence="11">
    <location>
        <begin position="154"/>
        <end position="598"/>
    </location>
</feature>
<dbReference type="PROSITE" id="PS50880">
    <property type="entry name" value="TOPRIM"/>
    <property type="match status" value="1"/>
</dbReference>
<evidence type="ECO:0000256" key="5">
    <source>
        <dbReference type="ARBA" id="ARBA00023029"/>
    </source>
</evidence>
<evidence type="ECO:0000259" key="11">
    <source>
        <dbReference type="PROSITE" id="PS52039"/>
    </source>
</evidence>
<feature type="site" description="Interaction with DNA" evidence="8">
    <location>
        <position position="168"/>
    </location>
</feature>
<feature type="domain" description="Toprim" evidence="10">
    <location>
        <begin position="15"/>
        <end position="139"/>
    </location>
</feature>
<dbReference type="InterPro" id="IPR006171">
    <property type="entry name" value="TOPRIM_dom"/>
</dbReference>
<dbReference type="InterPro" id="IPR013824">
    <property type="entry name" value="Topo_IA_cen_sub1"/>
</dbReference>
<keyword evidence="7 8" id="KW-0413">Isomerase</keyword>
<feature type="region of interest" description="Disordered" evidence="9">
    <location>
        <begin position="832"/>
        <end position="855"/>
    </location>
</feature>
<comment type="subunit">
    <text evidence="8">Monomer.</text>
</comment>
<dbReference type="EMBL" id="SJPL01000001">
    <property type="protein sequence ID" value="TWT68251.1"/>
    <property type="molecule type" value="Genomic_DNA"/>
</dbReference>
<feature type="site" description="Interaction with DNA" evidence="8">
    <location>
        <position position="530"/>
    </location>
</feature>
<dbReference type="Gene3D" id="1.10.460.10">
    <property type="entry name" value="Topoisomerase I, domain 2"/>
    <property type="match status" value="1"/>
</dbReference>
<feature type="site" description="Interaction with DNA" evidence="8">
    <location>
        <position position="45"/>
    </location>
</feature>
<dbReference type="Pfam" id="PF01751">
    <property type="entry name" value="Toprim"/>
    <property type="match status" value="1"/>
</dbReference>
<name>A0A5C5Y0S8_9PLAN</name>
<evidence type="ECO:0000256" key="9">
    <source>
        <dbReference type="SAM" id="MobiDB-lite"/>
    </source>
</evidence>
<evidence type="ECO:0000256" key="6">
    <source>
        <dbReference type="ARBA" id="ARBA00023125"/>
    </source>
</evidence>
<evidence type="ECO:0000256" key="8">
    <source>
        <dbReference type="HAMAP-Rule" id="MF_00952"/>
    </source>
</evidence>
<keyword evidence="13" id="KW-1185">Reference proteome</keyword>
<dbReference type="Pfam" id="PF01131">
    <property type="entry name" value="Topoisom_bac"/>
    <property type="match status" value="1"/>
</dbReference>
<comment type="similarity">
    <text evidence="2 8">Belongs to the type IA topoisomerase family.</text>
</comment>
<feature type="active site" description="O-(5'-phospho-DNA)-tyrosine intermediate" evidence="8">
    <location>
        <position position="333"/>
    </location>
</feature>
<dbReference type="Proteomes" id="UP000317238">
    <property type="component" value="Unassembled WGS sequence"/>
</dbReference>
<proteinExistence type="inferred from homology"/>
<dbReference type="AlphaFoldDB" id="A0A5C5Y0S8"/>
<feature type="compositionally biased region" description="Basic and acidic residues" evidence="9">
    <location>
        <begin position="466"/>
        <end position="480"/>
    </location>
</feature>
<sequence length="920" mass="102243">MAETTANANSGKQGKSLVIVESPAKARTISKFLGKGYQVEASVGHIRDLPGGAKEMPKKYKKEPWAYLGVNTEQDFTPIYIVPADKKKQVDKLKAALADADSLYLATDEDREGEAISWHLHELLKPKVPVHRLVFHEITREAIQNALNSPREIDDGLVRAQETRRILDRLYGYDVSQLLWKKVGRGLSAGRVQSVAVRLIVQRERERMAFVDATYWDLEAVFKTAAGESLPATLSAVGGRKIPSGKDFDSTNGQLKNPELLQLSESEAADLATRLKESDFEVTSVEVKPFTERPRAPFTTSTMQQEANRKLGMTARRCMQAAQRLYENGYITYMRTDSTTLSTEAVNAARNKVRSEYGEKFLHSSPRVYKSKVKNAQEAHEAIRPAGTDFRLPESVRGELERDQFLLYDLIWKRTIACQMADAQKQRISVVIEGGDATFTASGTSILFEGFLRAYVEGSDDPAKELADKERLLPPVKTEDPLSADSLDPKSHTTQPPARFSEASLTRTLEEKGIGRPSTYASIIETIQNRDYVYKKGNALVPSWTAFSVVRLMEDHFGPLVDYEFTAQMEDYLDSISRNEAEALEYLKKFYFGDESVAEGGESKSIGLKPRLESKVEEIDPRVTAKFLLGVPEDGPHREEVFVRVGKYGPFLEQGERKAPIPDGLAPDELNLAMAMELFEQASKEDQPLGTHPDTGKPIYVKVGRFGPYIQLGENDDEEKKNKSLLKGMSIDDLTLETACQLLSLPRTLGNHPESGEPIEANDGRYGPYIRCEKDTRSLPAGASPLSVTLDEAIALLKQPKTRGRAAPKEPIKVFEQKSPVTDNEVKVLEGRYGPYVTDGETNASTPKGTDPKELKFEDALTLLAERAARAPKKKKKAKKKAAKKKATKKAAKKKTTKKKAAKKKAAKKNTKLKGLPSDE</sequence>
<dbReference type="InterPro" id="IPR013826">
    <property type="entry name" value="Topo_IA_cen_sub3"/>
</dbReference>
<dbReference type="GO" id="GO:0003677">
    <property type="term" value="F:DNA binding"/>
    <property type="evidence" value="ECO:0007669"/>
    <property type="project" value="UniProtKB-KW"/>
</dbReference>
<evidence type="ECO:0000313" key="12">
    <source>
        <dbReference type="EMBL" id="TWT68251.1"/>
    </source>
</evidence>
<dbReference type="CDD" id="cd03363">
    <property type="entry name" value="TOPRIM_TopoIA_TopoI"/>
    <property type="match status" value="1"/>
</dbReference>
<dbReference type="PRINTS" id="PR00417">
    <property type="entry name" value="PRTPISMRASEI"/>
</dbReference>
<dbReference type="Pfam" id="PF13368">
    <property type="entry name" value="Toprim_C_rpt"/>
    <property type="match status" value="4"/>
</dbReference>
<evidence type="ECO:0000256" key="7">
    <source>
        <dbReference type="ARBA" id="ARBA00023235"/>
    </source>
</evidence>
<dbReference type="InterPro" id="IPR013497">
    <property type="entry name" value="Topo_IA_cen"/>
</dbReference>
<dbReference type="GO" id="GO:0006265">
    <property type="term" value="P:DNA topological change"/>
    <property type="evidence" value="ECO:0007669"/>
    <property type="project" value="UniProtKB-UniRule"/>
</dbReference>
<keyword evidence="6 8" id="KW-0238">DNA-binding</keyword>
<organism evidence="12 13">
    <name type="scientific">Crateriforma conspicua</name>
    <dbReference type="NCBI Taxonomy" id="2527996"/>
    <lineage>
        <taxon>Bacteria</taxon>
        <taxon>Pseudomonadati</taxon>
        <taxon>Planctomycetota</taxon>
        <taxon>Planctomycetia</taxon>
        <taxon>Planctomycetales</taxon>
        <taxon>Planctomycetaceae</taxon>
        <taxon>Crateriforma</taxon>
    </lineage>
</organism>
<dbReference type="SMART" id="SM00437">
    <property type="entry name" value="TOP1Ac"/>
    <property type="match status" value="1"/>
</dbReference>
<dbReference type="Gene3D" id="2.70.20.10">
    <property type="entry name" value="Topoisomerase I, domain 3"/>
    <property type="match status" value="1"/>
</dbReference>
<keyword evidence="4" id="KW-0460">Magnesium</keyword>
<dbReference type="SMART" id="SM00493">
    <property type="entry name" value="TOPRIM"/>
    <property type="match status" value="1"/>
</dbReference>
<evidence type="ECO:0000256" key="2">
    <source>
        <dbReference type="ARBA" id="ARBA00009446"/>
    </source>
</evidence>
<evidence type="ECO:0000256" key="3">
    <source>
        <dbReference type="ARBA" id="ARBA00022723"/>
    </source>
</evidence>
<feature type="site" description="Interaction with DNA" evidence="8">
    <location>
        <position position="180"/>
    </location>
</feature>
<comment type="caution">
    <text evidence="12">The sequence shown here is derived from an EMBL/GenBank/DDBJ whole genome shotgun (WGS) entry which is preliminary data.</text>
</comment>
<evidence type="ECO:0000259" key="10">
    <source>
        <dbReference type="PROSITE" id="PS50880"/>
    </source>
</evidence>
<dbReference type="InterPro" id="IPR000380">
    <property type="entry name" value="Topo_IA"/>
</dbReference>
<reference evidence="12 13" key="1">
    <citation type="submission" date="2019-02" db="EMBL/GenBank/DDBJ databases">
        <title>Deep-cultivation of Planctomycetes and their phenomic and genomic characterization uncovers novel biology.</title>
        <authorList>
            <person name="Wiegand S."/>
            <person name="Jogler M."/>
            <person name="Boedeker C."/>
            <person name="Pinto D."/>
            <person name="Vollmers J."/>
            <person name="Rivas-Marin E."/>
            <person name="Kohn T."/>
            <person name="Peeters S.H."/>
            <person name="Heuer A."/>
            <person name="Rast P."/>
            <person name="Oberbeckmann S."/>
            <person name="Bunk B."/>
            <person name="Jeske O."/>
            <person name="Meyerdierks A."/>
            <person name="Storesund J.E."/>
            <person name="Kallscheuer N."/>
            <person name="Luecker S."/>
            <person name="Lage O.M."/>
            <person name="Pohl T."/>
            <person name="Merkel B.J."/>
            <person name="Hornburger P."/>
            <person name="Mueller R.-W."/>
            <person name="Bruemmer F."/>
            <person name="Labrenz M."/>
            <person name="Spormann A.M."/>
            <person name="Op Den Camp H."/>
            <person name="Overmann J."/>
            <person name="Amann R."/>
            <person name="Jetten M.S.M."/>
            <person name="Mascher T."/>
            <person name="Medema M.H."/>
            <person name="Devos D.P."/>
            <person name="Kaster A.-K."/>
            <person name="Ovreas L."/>
            <person name="Rohde M."/>
            <person name="Galperin M.Y."/>
            <person name="Jogler C."/>
        </authorList>
    </citation>
    <scope>NUCLEOTIDE SEQUENCE [LARGE SCALE GENOMIC DNA]</scope>
    <source>
        <strain evidence="12 13">Pan14r</strain>
    </source>
</reference>
<dbReference type="PROSITE" id="PS52039">
    <property type="entry name" value="TOPO_IA_2"/>
    <property type="match status" value="1"/>
</dbReference>
<dbReference type="NCBIfam" id="TIGR01051">
    <property type="entry name" value="topA_bact"/>
    <property type="match status" value="1"/>
</dbReference>
<dbReference type="GO" id="GO:0003917">
    <property type="term" value="F:DNA topoisomerase type I (single strand cut, ATP-independent) activity"/>
    <property type="evidence" value="ECO:0007669"/>
    <property type="project" value="UniProtKB-UniRule"/>
</dbReference>
<comment type="function">
    <text evidence="8">Releases the supercoiling and torsional tension of DNA, which is introduced during the DNA replication and transcription, by transiently cleaving and rejoining one strand of the DNA duplex. Introduces a single-strand break via transesterification at a target site in duplex DNA. The scissile phosphodiester is attacked by the catalytic tyrosine of the enzyme, resulting in the formation of a DNA-(5'-phosphotyrosyl)-enzyme intermediate and the expulsion of a 3'-OH DNA strand. The free DNA strand then undergoes passage around the unbroken strand, thus removing DNA supercoils. Finally, in the religation step, the DNA 3'-OH attacks the covalent intermediate to expel the active-site tyrosine and restore the DNA phosphodiester backbone.</text>
</comment>
<accession>A0A5C5Y0S8</accession>
<evidence type="ECO:0000256" key="1">
    <source>
        <dbReference type="ARBA" id="ARBA00000213"/>
    </source>
</evidence>
<dbReference type="InterPro" id="IPR003601">
    <property type="entry name" value="Topo_IA_2"/>
</dbReference>
<dbReference type="Gene3D" id="3.40.50.140">
    <property type="match status" value="1"/>
</dbReference>
<feature type="region of interest" description="Disordered" evidence="9">
    <location>
        <begin position="466"/>
        <end position="503"/>
    </location>
</feature>
<protein>
    <recommendedName>
        <fullName evidence="8">DNA topoisomerase 1</fullName>
        <ecNumber evidence="8">5.6.2.1</ecNumber>
    </recommendedName>
    <alternativeName>
        <fullName evidence="8">DNA topoisomerase I</fullName>
    </alternativeName>
</protein>
<dbReference type="Gene3D" id="1.10.290.10">
    <property type="entry name" value="Topoisomerase I, domain 4"/>
    <property type="match status" value="1"/>
</dbReference>
<dbReference type="PROSITE" id="PS00396">
    <property type="entry name" value="TOPO_IA_1"/>
    <property type="match status" value="1"/>
</dbReference>
<dbReference type="EC" id="5.6.2.1" evidence="8"/>
<keyword evidence="5 8" id="KW-0799">Topoisomerase</keyword>
<feature type="region of interest" description="Disordered" evidence="9">
    <location>
        <begin position="867"/>
        <end position="920"/>
    </location>
</feature>
<dbReference type="InterPro" id="IPR013825">
    <property type="entry name" value="Topo_IA_cen_sub2"/>
</dbReference>